<evidence type="ECO:0000256" key="5">
    <source>
        <dbReference type="ARBA" id="ARBA00022917"/>
    </source>
</evidence>
<protein>
    <recommendedName>
        <fullName evidence="1">valine--tRNA ligase</fullName>
        <ecNumber evidence="1">6.1.1.9</ecNumber>
    </recommendedName>
    <alternativeName>
        <fullName evidence="7">Valyl-tRNA synthetase</fullName>
    </alternativeName>
</protein>
<evidence type="ECO:0000256" key="2">
    <source>
        <dbReference type="ARBA" id="ARBA00022598"/>
    </source>
</evidence>
<evidence type="ECO:0000313" key="13">
    <source>
        <dbReference type="EMBL" id="TXG46197.1"/>
    </source>
</evidence>
<keyword evidence="9" id="KW-0175">Coiled coil</keyword>
<dbReference type="InterPro" id="IPR002303">
    <property type="entry name" value="Valyl-tRNA_ligase"/>
</dbReference>
<dbReference type="FunFam" id="1.10.287.380:FF:000001">
    <property type="entry name" value="Valine--tRNA ligase"/>
    <property type="match status" value="1"/>
</dbReference>
<evidence type="ECO:0000256" key="8">
    <source>
        <dbReference type="ARBA" id="ARBA00047552"/>
    </source>
</evidence>
<keyword evidence="14" id="KW-1185">Reference proteome</keyword>
<dbReference type="InterPro" id="IPR010978">
    <property type="entry name" value="tRNA-bd_arm"/>
</dbReference>
<name>A0A5C7GNS6_9ROSI</name>
<evidence type="ECO:0000256" key="1">
    <source>
        <dbReference type="ARBA" id="ARBA00013169"/>
    </source>
</evidence>
<evidence type="ECO:0000313" key="14">
    <source>
        <dbReference type="Proteomes" id="UP000323000"/>
    </source>
</evidence>
<dbReference type="GO" id="GO:0006438">
    <property type="term" value="P:valyl-tRNA aminoacylation"/>
    <property type="evidence" value="ECO:0007669"/>
    <property type="project" value="InterPro"/>
</dbReference>
<dbReference type="PANTHER" id="PTHR11946:SF93">
    <property type="entry name" value="VALINE--TRNA LIGASE, CHLOROPLASTIC_MITOCHONDRIAL 2"/>
    <property type="match status" value="1"/>
</dbReference>
<dbReference type="CDD" id="cd07962">
    <property type="entry name" value="Anticodon_Ia_Val"/>
    <property type="match status" value="1"/>
</dbReference>
<dbReference type="GO" id="GO:0005829">
    <property type="term" value="C:cytosol"/>
    <property type="evidence" value="ECO:0007669"/>
    <property type="project" value="TreeGrafter"/>
</dbReference>
<dbReference type="Gene3D" id="1.10.287.380">
    <property type="entry name" value="Valyl-tRNA synthetase, C-terminal domain"/>
    <property type="match status" value="1"/>
</dbReference>
<dbReference type="Proteomes" id="UP000323000">
    <property type="component" value="Unassembled WGS sequence"/>
</dbReference>
<evidence type="ECO:0000256" key="3">
    <source>
        <dbReference type="ARBA" id="ARBA00022741"/>
    </source>
</evidence>
<dbReference type="AlphaFoldDB" id="A0A5C7GNS6"/>
<comment type="catalytic activity">
    <reaction evidence="8">
        <text>tRNA(Val) + L-valine + ATP = L-valyl-tRNA(Val) + AMP + diphosphate</text>
        <dbReference type="Rhea" id="RHEA:10704"/>
        <dbReference type="Rhea" id="RHEA-COMP:9672"/>
        <dbReference type="Rhea" id="RHEA-COMP:9708"/>
        <dbReference type="ChEBI" id="CHEBI:30616"/>
        <dbReference type="ChEBI" id="CHEBI:33019"/>
        <dbReference type="ChEBI" id="CHEBI:57762"/>
        <dbReference type="ChEBI" id="CHEBI:78442"/>
        <dbReference type="ChEBI" id="CHEBI:78537"/>
        <dbReference type="ChEBI" id="CHEBI:456215"/>
        <dbReference type="EC" id="6.1.1.9"/>
    </reaction>
</comment>
<dbReference type="EC" id="6.1.1.9" evidence="1"/>
<dbReference type="Pfam" id="PF08264">
    <property type="entry name" value="Anticodon_1"/>
    <property type="match status" value="1"/>
</dbReference>
<dbReference type="InterPro" id="IPR033705">
    <property type="entry name" value="Anticodon_Ia_Val"/>
</dbReference>
<dbReference type="SUPFAM" id="SSF47323">
    <property type="entry name" value="Anticodon-binding domain of a subclass of class I aminoacyl-tRNA synthetases"/>
    <property type="match status" value="1"/>
</dbReference>
<keyword evidence="4" id="KW-0067">ATP-binding</keyword>
<feature type="domain" description="Valyl-tRNA synthetase tRNA-binding arm" evidence="12">
    <location>
        <begin position="318"/>
        <end position="382"/>
    </location>
</feature>
<dbReference type="OrthoDB" id="629407at2759"/>
<evidence type="ECO:0000256" key="6">
    <source>
        <dbReference type="ARBA" id="ARBA00023146"/>
    </source>
</evidence>
<proteinExistence type="predicted"/>
<dbReference type="Pfam" id="PF07727">
    <property type="entry name" value="RVT_2"/>
    <property type="match status" value="1"/>
</dbReference>
<dbReference type="GO" id="GO:0005524">
    <property type="term" value="F:ATP binding"/>
    <property type="evidence" value="ECO:0007669"/>
    <property type="project" value="UniProtKB-KW"/>
</dbReference>
<dbReference type="Gene3D" id="1.10.730.10">
    <property type="entry name" value="Isoleucyl-tRNA Synthetase, Domain 1"/>
    <property type="match status" value="1"/>
</dbReference>
<keyword evidence="5" id="KW-0648">Protein biosynthesis</keyword>
<evidence type="ECO:0000259" key="11">
    <source>
        <dbReference type="Pfam" id="PF08264"/>
    </source>
</evidence>
<accession>A0A5C7GNS6</accession>
<evidence type="ECO:0000256" key="9">
    <source>
        <dbReference type="SAM" id="Coils"/>
    </source>
</evidence>
<dbReference type="InterPro" id="IPR009080">
    <property type="entry name" value="tRNAsynth_Ia_anticodon-bd"/>
</dbReference>
<dbReference type="GO" id="GO:0004832">
    <property type="term" value="F:valine-tRNA ligase activity"/>
    <property type="evidence" value="ECO:0007669"/>
    <property type="project" value="UniProtKB-EC"/>
</dbReference>
<feature type="domain" description="Methionyl/Valyl/Leucyl/Isoleucyl-tRNA synthetase anticodon-binding" evidence="11">
    <location>
        <begin position="111"/>
        <end position="253"/>
    </location>
</feature>
<dbReference type="InterPro" id="IPR013155">
    <property type="entry name" value="M/V/L/I-tRNA-synth_anticd-bd"/>
</dbReference>
<dbReference type="InterPro" id="IPR013103">
    <property type="entry name" value="RVT_2"/>
</dbReference>
<gene>
    <name evidence="13" type="ORF">EZV62_028305</name>
</gene>
<dbReference type="EMBL" id="VAHF01000272">
    <property type="protein sequence ID" value="TXG46197.1"/>
    <property type="molecule type" value="Genomic_DNA"/>
</dbReference>
<evidence type="ECO:0000259" key="12">
    <source>
        <dbReference type="Pfam" id="PF10458"/>
    </source>
</evidence>
<organism evidence="13 14">
    <name type="scientific">Acer yangbiense</name>
    <dbReference type="NCBI Taxonomy" id="1000413"/>
    <lineage>
        <taxon>Eukaryota</taxon>
        <taxon>Viridiplantae</taxon>
        <taxon>Streptophyta</taxon>
        <taxon>Embryophyta</taxon>
        <taxon>Tracheophyta</taxon>
        <taxon>Spermatophyta</taxon>
        <taxon>Magnoliopsida</taxon>
        <taxon>eudicotyledons</taxon>
        <taxon>Gunneridae</taxon>
        <taxon>Pentapetalae</taxon>
        <taxon>rosids</taxon>
        <taxon>malvids</taxon>
        <taxon>Sapindales</taxon>
        <taxon>Sapindaceae</taxon>
        <taxon>Hippocastanoideae</taxon>
        <taxon>Acereae</taxon>
        <taxon>Acer</taxon>
    </lineage>
</organism>
<keyword evidence="3" id="KW-0547">Nucleotide-binding</keyword>
<evidence type="ECO:0000259" key="10">
    <source>
        <dbReference type="Pfam" id="PF07727"/>
    </source>
</evidence>
<feature type="domain" description="Reverse transcriptase Ty1/copia-type" evidence="10">
    <location>
        <begin position="20"/>
        <end position="95"/>
    </location>
</feature>
<comment type="caution">
    <text evidence="13">The sequence shown here is derived from an EMBL/GenBank/DDBJ whole genome shotgun (WGS) entry which is preliminary data.</text>
</comment>
<dbReference type="PANTHER" id="PTHR11946">
    <property type="entry name" value="VALYL-TRNA SYNTHETASES"/>
    <property type="match status" value="1"/>
</dbReference>
<keyword evidence="2" id="KW-0436">Ligase</keyword>
<sequence>MLKRLLCLLSCVRRWYDYTIGTLCDEMLIACQDMSRIRKLKMQLSEEFDMKDLGPAKKILGMQIRRDIVEGKICLLQAKYIQNILGRFNMNEAKPFDNEEFLLAAPLPECWVVSKLHLLIDTVTTSYDKFFFGDVGRETYDFFWSDFADWYIEASKARLYNSGNDSDTLLAQAVLLYIFENILKLLHPFMPFVTEELWQALPKRKEALIVSSWPQTSLPRHLNSIKRFENLQALTRAIRNARAEYSVEPVKRISASIVANEEVLQYISKEKEVLALLSRLDLQNVHFTESPPGDANASVHLVASEGLEAFLPLADMVDLSAEVQRLSKRLSKMQSEYDGLVARLNSPNFVEKAPEDIVRGVREKAAEAEEKINLTKNRLDFLKSTVLVT</sequence>
<dbReference type="InterPro" id="IPR037118">
    <property type="entry name" value="Val-tRNA_synth_C_sf"/>
</dbReference>
<evidence type="ECO:0000256" key="4">
    <source>
        <dbReference type="ARBA" id="ARBA00022840"/>
    </source>
</evidence>
<dbReference type="Pfam" id="PF10458">
    <property type="entry name" value="Val_tRNA-synt_C"/>
    <property type="match status" value="1"/>
</dbReference>
<feature type="coiled-coil region" evidence="9">
    <location>
        <begin position="316"/>
        <end position="385"/>
    </location>
</feature>
<dbReference type="InterPro" id="IPR019499">
    <property type="entry name" value="Val-tRNA_synth_tRNA-bd"/>
</dbReference>
<keyword evidence="6" id="KW-0030">Aminoacyl-tRNA synthetase</keyword>
<reference evidence="14" key="1">
    <citation type="journal article" date="2019" name="Gigascience">
        <title>De novo genome assembly of the endangered Acer yangbiense, a plant species with extremely small populations endemic to Yunnan Province, China.</title>
        <authorList>
            <person name="Yang J."/>
            <person name="Wariss H.M."/>
            <person name="Tao L."/>
            <person name="Zhang R."/>
            <person name="Yun Q."/>
            <person name="Hollingsworth P."/>
            <person name="Dao Z."/>
            <person name="Luo G."/>
            <person name="Guo H."/>
            <person name="Ma Y."/>
            <person name="Sun W."/>
        </authorList>
    </citation>
    <scope>NUCLEOTIDE SEQUENCE [LARGE SCALE GENOMIC DNA]</scope>
    <source>
        <strain evidence="14">cv. Malutang</strain>
    </source>
</reference>
<evidence type="ECO:0000256" key="7">
    <source>
        <dbReference type="ARBA" id="ARBA00029936"/>
    </source>
</evidence>
<dbReference type="SUPFAM" id="SSF46589">
    <property type="entry name" value="tRNA-binding arm"/>
    <property type="match status" value="1"/>
</dbReference>